<accession>A0A0K1PB61</accession>
<evidence type="ECO:0000313" key="2">
    <source>
        <dbReference type="Proteomes" id="UP000055590"/>
    </source>
</evidence>
<dbReference type="KEGG" id="vin:AKJ08_1142"/>
<gene>
    <name evidence="1" type="ORF">AKJ08_1142</name>
</gene>
<name>A0A0K1PB61_9BACT</name>
<protein>
    <submittedName>
        <fullName evidence="1">Uncharacterized protein</fullName>
    </submittedName>
</protein>
<sequence>MVAIHEERCASSPENEANSLPARPLRFTYLTPDSTFPFERAW</sequence>
<dbReference type="Proteomes" id="UP000055590">
    <property type="component" value="Chromosome"/>
</dbReference>
<dbReference type="STRING" id="1391653.AKJ08_1142"/>
<evidence type="ECO:0000313" key="1">
    <source>
        <dbReference type="EMBL" id="AKU90755.1"/>
    </source>
</evidence>
<reference evidence="1 2" key="1">
    <citation type="submission" date="2015-08" db="EMBL/GenBank/DDBJ databases">
        <authorList>
            <person name="Babu N.S."/>
            <person name="Beckwith C.J."/>
            <person name="Beseler K.G."/>
            <person name="Brison A."/>
            <person name="Carone J.V."/>
            <person name="Caskin T.P."/>
            <person name="Diamond M."/>
            <person name="Durham M.E."/>
            <person name="Foxe J.M."/>
            <person name="Go M."/>
            <person name="Henderson B.A."/>
            <person name="Jones I.B."/>
            <person name="McGettigan J.A."/>
            <person name="Micheletti S.J."/>
            <person name="Nasrallah M.E."/>
            <person name="Ortiz D."/>
            <person name="Piller C.R."/>
            <person name="Privatt S.R."/>
            <person name="Schneider S.L."/>
            <person name="Sharp S."/>
            <person name="Smith T.C."/>
            <person name="Stanton J.D."/>
            <person name="Ullery H.E."/>
            <person name="Wilson R.J."/>
            <person name="Serrano M.G."/>
            <person name="Buck G."/>
            <person name="Lee V."/>
            <person name="Wang Y."/>
            <person name="Carvalho R."/>
            <person name="Voegtly L."/>
            <person name="Shi R."/>
            <person name="Duckworth R."/>
            <person name="Johnson A."/>
            <person name="Loviza R."/>
            <person name="Walstead R."/>
            <person name="Shah Z."/>
            <person name="Kiflezghi M."/>
            <person name="Wade K."/>
            <person name="Ball S.L."/>
            <person name="Bradley K.W."/>
            <person name="Asai D.J."/>
            <person name="Bowman C.A."/>
            <person name="Russell D.A."/>
            <person name="Pope W.H."/>
            <person name="Jacobs-Sera D."/>
            <person name="Hendrix R.W."/>
            <person name="Hatfull G.F."/>
        </authorList>
    </citation>
    <scope>NUCLEOTIDE SEQUENCE [LARGE SCALE GENOMIC DNA]</scope>
    <source>
        <strain evidence="1 2">DSM 27710</strain>
    </source>
</reference>
<organism evidence="1 2">
    <name type="scientific">Vulgatibacter incomptus</name>
    <dbReference type="NCBI Taxonomy" id="1391653"/>
    <lineage>
        <taxon>Bacteria</taxon>
        <taxon>Pseudomonadati</taxon>
        <taxon>Myxococcota</taxon>
        <taxon>Myxococcia</taxon>
        <taxon>Myxococcales</taxon>
        <taxon>Cystobacterineae</taxon>
        <taxon>Vulgatibacteraceae</taxon>
        <taxon>Vulgatibacter</taxon>
    </lineage>
</organism>
<dbReference type="EMBL" id="CP012332">
    <property type="protein sequence ID" value="AKU90755.1"/>
    <property type="molecule type" value="Genomic_DNA"/>
</dbReference>
<dbReference type="AlphaFoldDB" id="A0A0K1PB61"/>
<proteinExistence type="predicted"/>
<keyword evidence="2" id="KW-1185">Reference proteome</keyword>